<dbReference type="VEuPathDB" id="FungiDB:G647_00802"/>
<dbReference type="STRING" id="86049.A0A1C1CZB4"/>
<protein>
    <submittedName>
        <fullName evidence="2">Putative fad binding domain-containing protein</fullName>
    </submittedName>
</protein>
<feature type="transmembrane region" description="Helical" evidence="1">
    <location>
        <begin position="251"/>
        <end position="271"/>
    </location>
</feature>
<feature type="transmembrane region" description="Helical" evidence="1">
    <location>
        <begin position="304"/>
        <end position="325"/>
    </location>
</feature>
<reference evidence="3" key="1">
    <citation type="submission" date="2015-07" db="EMBL/GenBank/DDBJ databases">
        <authorList>
            <person name="Teixeira M.M."/>
            <person name="Souza R.C."/>
            <person name="Almeida L.G."/>
            <person name="Vicente V.A."/>
            <person name="de Hoog S."/>
            <person name="Bocca A.L."/>
            <person name="de Almeida S.R."/>
            <person name="Vasconcelos A.T."/>
            <person name="Felipe M.S."/>
        </authorList>
    </citation>
    <scope>NUCLEOTIDE SEQUENCE [LARGE SCALE GENOMIC DNA]</scope>
    <source>
        <strain evidence="3">KSF</strain>
    </source>
</reference>
<evidence type="ECO:0000313" key="2">
    <source>
        <dbReference type="EMBL" id="OCT53883.1"/>
    </source>
</evidence>
<accession>A0A1C1CZB4</accession>
<feature type="transmembrane region" description="Helical" evidence="1">
    <location>
        <begin position="15"/>
        <end position="36"/>
    </location>
</feature>
<keyword evidence="1" id="KW-0472">Membrane</keyword>
<keyword evidence="1" id="KW-1133">Transmembrane helix</keyword>
<dbReference type="eggNOG" id="ENOG502SNJI">
    <property type="taxonomic scope" value="Eukaryota"/>
</dbReference>
<dbReference type="OrthoDB" id="72269at2759"/>
<gene>
    <name evidence="2" type="ORF">CLCR_10336</name>
</gene>
<proteinExistence type="predicted"/>
<keyword evidence="1" id="KW-0812">Transmembrane</keyword>
<keyword evidence="3" id="KW-1185">Reference proteome</keyword>
<dbReference type="VEuPathDB" id="FungiDB:CLCR_10336"/>
<dbReference type="Proteomes" id="UP000094526">
    <property type="component" value="Unassembled WGS sequence"/>
</dbReference>
<evidence type="ECO:0000313" key="3">
    <source>
        <dbReference type="Proteomes" id="UP000094526"/>
    </source>
</evidence>
<feature type="transmembrane region" description="Helical" evidence="1">
    <location>
        <begin position="337"/>
        <end position="363"/>
    </location>
</feature>
<feature type="transmembrane region" description="Helical" evidence="1">
    <location>
        <begin position="134"/>
        <end position="154"/>
    </location>
</feature>
<dbReference type="EMBL" id="LGRB01000008">
    <property type="protein sequence ID" value="OCT53883.1"/>
    <property type="molecule type" value="Genomic_DNA"/>
</dbReference>
<name>A0A1C1CZB4_9EURO</name>
<feature type="transmembrane region" description="Helical" evidence="1">
    <location>
        <begin position="175"/>
        <end position="195"/>
    </location>
</feature>
<comment type="caution">
    <text evidence="2">The sequence shown here is derived from an EMBL/GenBank/DDBJ whole genome shotgun (WGS) entry which is preliminary data.</text>
</comment>
<dbReference type="AlphaFoldDB" id="A0A1C1CZB4"/>
<organism evidence="2 3">
    <name type="scientific">Cladophialophora carrionii</name>
    <dbReference type="NCBI Taxonomy" id="86049"/>
    <lineage>
        <taxon>Eukaryota</taxon>
        <taxon>Fungi</taxon>
        <taxon>Dikarya</taxon>
        <taxon>Ascomycota</taxon>
        <taxon>Pezizomycotina</taxon>
        <taxon>Eurotiomycetes</taxon>
        <taxon>Chaetothyriomycetidae</taxon>
        <taxon>Chaetothyriales</taxon>
        <taxon>Herpotrichiellaceae</taxon>
        <taxon>Cladophialophora</taxon>
    </lineage>
</organism>
<feature type="transmembrane region" description="Helical" evidence="1">
    <location>
        <begin position="94"/>
        <end position="114"/>
    </location>
</feature>
<evidence type="ECO:0000256" key="1">
    <source>
        <dbReference type="SAM" id="Phobius"/>
    </source>
</evidence>
<sequence>MTRPSAPPARRNGTGILFALIFAILSVCAVYALRIASVQSGIADKMERITTTHRFLEHPLSLRTTYTGIAPVDQGLSFLVTAFMNAASGWDAGFFVFLGYFLVSFFAIVTLWAVESCRERNGRALTRFTYIYALLYQTVGGAVIVPIYYLVYLYDTSSNSYWSKPRNIPLPYAKALLPALIIGYLIPTVLIFLPYSAPDMWTTQAAVAFWQPSPWYVDILIWVFAKLYSGGSSTKSRSPNRNSDIPYLNRIYLTSFLVTGMLHLFIIYLMLFSPNPKHSFSHMFLDPFSYSSTQMSMVQGMHGIFLADFWIIFASSMLWAYLAIWDLKRVRLADVNLWTVVILLAISTVAVGPGAVVTGVWYWREKQLTDLEKEKEKEKER</sequence>